<dbReference type="eggNOG" id="ENOG5032S47">
    <property type="taxonomic scope" value="Bacteria"/>
</dbReference>
<dbReference type="InParanoid" id="A0LTK9"/>
<feature type="compositionally biased region" description="Pro residues" evidence="1">
    <location>
        <begin position="11"/>
        <end position="21"/>
    </location>
</feature>
<dbReference type="RefSeq" id="WP_011719832.1">
    <property type="nucleotide sequence ID" value="NC_008578.1"/>
</dbReference>
<dbReference type="Proteomes" id="UP000008221">
    <property type="component" value="Chromosome"/>
</dbReference>
<proteinExistence type="predicted"/>
<dbReference type="InterPro" id="IPR040891">
    <property type="entry name" value="HEPN_SAV_6107"/>
</dbReference>
<dbReference type="Pfam" id="PF18726">
    <property type="entry name" value="HEPN_SAV_6107"/>
    <property type="match status" value="1"/>
</dbReference>
<evidence type="ECO:0000313" key="3">
    <source>
        <dbReference type="EMBL" id="ABK52769.1"/>
    </source>
</evidence>
<sequence>MPGTQAGTVPDPTPGAVPDPTPGLKGGAMPVTRRTSALPSRAPGARAARQLLDLARSGLADAQYCDRATNRYAAAHLAALRAAAAVLALRAQPETTRGRGRIRNVWVLLARVAPHLREWAAYFAAGAPKRAAAEAGLSSAVTPREADDLLRDAALFLSVVEEELRTVAEPGFRSVAGEELRTISADYPTLPAA</sequence>
<feature type="domain" description="SAV-6107-like HEPN" evidence="2">
    <location>
        <begin position="62"/>
        <end position="161"/>
    </location>
</feature>
<dbReference type="HOGENOM" id="CLU_096112_0_0_11"/>
<keyword evidence="4" id="KW-1185">Reference proteome</keyword>
<organism evidence="3 4">
    <name type="scientific">Acidothermus cellulolyticus (strain ATCC 43068 / DSM 8971 / 11B)</name>
    <dbReference type="NCBI Taxonomy" id="351607"/>
    <lineage>
        <taxon>Bacteria</taxon>
        <taxon>Bacillati</taxon>
        <taxon>Actinomycetota</taxon>
        <taxon>Actinomycetes</taxon>
        <taxon>Acidothermales</taxon>
        <taxon>Acidothermaceae</taxon>
        <taxon>Acidothermus</taxon>
    </lineage>
</organism>
<reference evidence="3 4" key="1">
    <citation type="journal article" date="2009" name="Genome Res.">
        <title>Complete genome of the cellulolytic thermophile Acidothermus cellulolyticus 11B provides insights into its ecophysiological and evolutionary adaptations.</title>
        <authorList>
            <person name="Barabote R.D."/>
            <person name="Xie G."/>
            <person name="Leu D.H."/>
            <person name="Normand P."/>
            <person name="Necsulea A."/>
            <person name="Daubin V."/>
            <person name="Medigue C."/>
            <person name="Adney W.S."/>
            <person name="Xu X.C."/>
            <person name="Lapidus A."/>
            <person name="Parales R.E."/>
            <person name="Detter C."/>
            <person name="Pujic P."/>
            <person name="Bruce D."/>
            <person name="Lavire C."/>
            <person name="Challacombe J.F."/>
            <person name="Brettin T.S."/>
            <person name="Berry A.M."/>
        </authorList>
    </citation>
    <scope>NUCLEOTIDE SEQUENCE [LARGE SCALE GENOMIC DNA]</scope>
    <source>
        <strain evidence="4">ATCC 43068 / DSM 8971 / 11B</strain>
    </source>
</reference>
<accession>A0LTK9</accession>
<name>A0LTK9_ACIC1</name>
<dbReference type="KEGG" id="ace:Acel_0996"/>
<evidence type="ECO:0000256" key="1">
    <source>
        <dbReference type="SAM" id="MobiDB-lite"/>
    </source>
</evidence>
<dbReference type="STRING" id="351607.Acel_0996"/>
<evidence type="ECO:0000313" key="4">
    <source>
        <dbReference type="Proteomes" id="UP000008221"/>
    </source>
</evidence>
<evidence type="ECO:0000259" key="2">
    <source>
        <dbReference type="Pfam" id="PF18726"/>
    </source>
</evidence>
<protein>
    <recommendedName>
        <fullName evidence="2">SAV-6107-like HEPN domain-containing protein</fullName>
    </recommendedName>
</protein>
<dbReference type="AlphaFoldDB" id="A0LTK9"/>
<dbReference type="EMBL" id="CP000481">
    <property type="protein sequence ID" value="ABK52769.1"/>
    <property type="molecule type" value="Genomic_DNA"/>
</dbReference>
<gene>
    <name evidence="3" type="ordered locus">Acel_0996</name>
</gene>
<feature type="region of interest" description="Disordered" evidence="1">
    <location>
        <begin position="1"/>
        <end position="43"/>
    </location>
</feature>